<name>A0ABN3I896_9ACTN</name>
<reference evidence="2 3" key="1">
    <citation type="journal article" date="2019" name="Int. J. Syst. Evol. Microbiol.">
        <title>The Global Catalogue of Microorganisms (GCM) 10K type strain sequencing project: providing services to taxonomists for standard genome sequencing and annotation.</title>
        <authorList>
            <consortium name="The Broad Institute Genomics Platform"/>
            <consortium name="The Broad Institute Genome Sequencing Center for Infectious Disease"/>
            <person name="Wu L."/>
            <person name="Ma J."/>
        </authorList>
    </citation>
    <scope>NUCLEOTIDE SEQUENCE [LARGE SCALE GENOMIC DNA]</scope>
    <source>
        <strain evidence="2 3">JCM 6921</strain>
    </source>
</reference>
<protein>
    <recommendedName>
        <fullName evidence="1">DUF5753 domain-containing protein</fullName>
    </recommendedName>
</protein>
<feature type="domain" description="DUF5753" evidence="1">
    <location>
        <begin position="2"/>
        <end position="28"/>
    </location>
</feature>
<dbReference type="InterPro" id="IPR043917">
    <property type="entry name" value="DUF5753"/>
</dbReference>
<accession>A0ABN3I896</accession>
<dbReference type="EMBL" id="BAAATJ010000009">
    <property type="protein sequence ID" value="GAA2397475.1"/>
    <property type="molecule type" value="Genomic_DNA"/>
</dbReference>
<proteinExistence type="predicted"/>
<dbReference type="RefSeq" id="WP_344630969.1">
    <property type="nucleotide sequence ID" value="NZ_BAAATJ010000009.1"/>
</dbReference>
<dbReference type="Pfam" id="PF19054">
    <property type="entry name" value="DUF5753"/>
    <property type="match status" value="2"/>
</dbReference>
<organism evidence="2 3">
    <name type="scientific">Streptomyces glaucosporus</name>
    <dbReference type="NCBI Taxonomy" id="284044"/>
    <lineage>
        <taxon>Bacteria</taxon>
        <taxon>Bacillati</taxon>
        <taxon>Actinomycetota</taxon>
        <taxon>Actinomycetes</taxon>
        <taxon>Kitasatosporales</taxon>
        <taxon>Streptomycetaceae</taxon>
        <taxon>Streptomyces</taxon>
    </lineage>
</organism>
<evidence type="ECO:0000259" key="1">
    <source>
        <dbReference type="Pfam" id="PF19054"/>
    </source>
</evidence>
<evidence type="ECO:0000313" key="3">
    <source>
        <dbReference type="Proteomes" id="UP001500058"/>
    </source>
</evidence>
<evidence type="ECO:0000313" key="2">
    <source>
        <dbReference type="EMBL" id="GAA2397475.1"/>
    </source>
</evidence>
<keyword evidence="3" id="KW-1185">Reference proteome</keyword>
<dbReference type="Proteomes" id="UP001500058">
    <property type="component" value="Unassembled WGS sequence"/>
</dbReference>
<feature type="domain" description="DUF5753" evidence="1">
    <location>
        <begin position="29"/>
        <end position="76"/>
    </location>
</feature>
<gene>
    <name evidence="2" type="ORF">GCM10010420_24320</name>
</gene>
<sequence>MRTYECGLVPGLFQTAAYAREVISTDGPDHDVVLLEHLTDSRYVEEKTEVERCSAAFGRITANAPPHDASLRLIRRLKEEAS</sequence>
<comment type="caution">
    <text evidence="2">The sequence shown here is derived from an EMBL/GenBank/DDBJ whole genome shotgun (WGS) entry which is preliminary data.</text>
</comment>